<dbReference type="AlphaFoldDB" id="A0A4C1ZEK1"/>
<dbReference type="Proteomes" id="UP000299102">
    <property type="component" value="Unassembled WGS sequence"/>
</dbReference>
<name>A0A4C1ZEK1_EUMVA</name>
<accession>A0A4C1ZEK1</accession>
<keyword evidence="2" id="KW-1185">Reference proteome</keyword>
<sequence length="93" mass="10751">MAFDGQMLLQRKFLCYNALLVEVYTYPTIQCHNCFQYGHTKAQCRSQPRCFKSGNAHIGKSCTVREDEVSCLHCLDQHTTTSKHWRFCLSKTG</sequence>
<comment type="caution">
    <text evidence="1">The sequence shown here is derived from an EMBL/GenBank/DDBJ whole genome shotgun (WGS) entry which is preliminary data.</text>
</comment>
<proteinExistence type="predicted"/>
<organism evidence="1 2">
    <name type="scientific">Eumeta variegata</name>
    <name type="common">Bagworm moth</name>
    <name type="synonym">Eumeta japonica</name>
    <dbReference type="NCBI Taxonomy" id="151549"/>
    <lineage>
        <taxon>Eukaryota</taxon>
        <taxon>Metazoa</taxon>
        <taxon>Ecdysozoa</taxon>
        <taxon>Arthropoda</taxon>
        <taxon>Hexapoda</taxon>
        <taxon>Insecta</taxon>
        <taxon>Pterygota</taxon>
        <taxon>Neoptera</taxon>
        <taxon>Endopterygota</taxon>
        <taxon>Lepidoptera</taxon>
        <taxon>Glossata</taxon>
        <taxon>Ditrysia</taxon>
        <taxon>Tineoidea</taxon>
        <taxon>Psychidae</taxon>
        <taxon>Oiketicinae</taxon>
        <taxon>Eumeta</taxon>
    </lineage>
</organism>
<evidence type="ECO:0000313" key="2">
    <source>
        <dbReference type="Proteomes" id="UP000299102"/>
    </source>
</evidence>
<evidence type="ECO:0000313" key="1">
    <source>
        <dbReference type="EMBL" id="GBP87231.1"/>
    </source>
</evidence>
<gene>
    <name evidence="1" type="primary">ORF1</name>
    <name evidence="1" type="ORF">EVAR_59127_1</name>
</gene>
<dbReference type="EMBL" id="BGZK01001845">
    <property type="protein sequence ID" value="GBP87231.1"/>
    <property type="molecule type" value="Genomic_DNA"/>
</dbReference>
<protein>
    <submittedName>
        <fullName evidence="1">Nucleic-acid-binding protein from transposon X-element</fullName>
    </submittedName>
</protein>
<dbReference type="OrthoDB" id="6931295at2759"/>
<reference evidence="1 2" key="1">
    <citation type="journal article" date="2019" name="Commun. Biol.">
        <title>The bagworm genome reveals a unique fibroin gene that provides high tensile strength.</title>
        <authorList>
            <person name="Kono N."/>
            <person name="Nakamura H."/>
            <person name="Ohtoshi R."/>
            <person name="Tomita M."/>
            <person name="Numata K."/>
            <person name="Arakawa K."/>
        </authorList>
    </citation>
    <scope>NUCLEOTIDE SEQUENCE [LARGE SCALE GENOMIC DNA]</scope>
</reference>